<protein>
    <recommendedName>
        <fullName evidence="6 7">Large ribosomal subunit protein bL9</fullName>
    </recommendedName>
</protein>
<reference evidence="10 11" key="1">
    <citation type="journal article" date="2016" name="Nat. Commun.">
        <title>Thousands of microbial genomes shed light on interconnected biogeochemical processes in an aquifer system.</title>
        <authorList>
            <person name="Anantharaman K."/>
            <person name="Brown C.T."/>
            <person name="Hug L.A."/>
            <person name="Sharon I."/>
            <person name="Castelle C.J."/>
            <person name="Probst A.J."/>
            <person name="Thomas B.C."/>
            <person name="Singh A."/>
            <person name="Wilkins M.J."/>
            <person name="Karaoz U."/>
            <person name="Brodie E.L."/>
            <person name="Williams K.H."/>
            <person name="Hubbard S.S."/>
            <person name="Banfield J.F."/>
        </authorList>
    </citation>
    <scope>NUCLEOTIDE SEQUENCE [LARGE SCALE GENOMIC DNA]</scope>
</reference>
<dbReference type="NCBIfam" id="TIGR00158">
    <property type="entry name" value="L9"/>
    <property type="match status" value="1"/>
</dbReference>
<dbReference type="SUPFAM" id="SSF55658">
    <property type="entry name" value="L9 N-domain-like"/>
    <property type="match status" value="1"/>
</dbReference>
<dbReference type="GO" id="GO:0005840">
    <property type="term" value="C:ribosome"/>
    <property type="evidence" value="ECO:0007669"/>
    <property type="project" value="UniProtKB-KW"/>
</dbReference>
<dbReference type="GO" id="GO:1990904">
    <property type="term" value="C:ribonucleoprotein complex"/>
    <property type="evidence" value="ECO:0007669"/>
    <property type="project" value="UniProtKB-KW"/>
</dbReference>
<feature type="domain" description="Large ribosomal subunit protein bL9 C-terminal" evidence="9">
    <location>
        <begin position="65"/>
        <end position="146"/>
    </location>
</feature>
<dbReference type="InterPro" id="IPR020069">
    <property type="entry name" value="Ribosomal_bL9_C"/>
</dbReference>
<dbReference type="AlphaFoldDB" id="A0A1G2QA16"/>
<accession>A0A1G2QA16</accession>
<dbReference type="SUPFAM" id="SSF55653">
    <property type="entry name" value="Ribosomal protein L9 C-domain"/>
    <property type="match status" value="1"/>
</dbReference>
<dbReference type="InterPro" id="IPR020070">
    <property type="entry name" value="Ribosomal_bL9_N"/>
</dbReference>
<evidence type="ECO:0000256" key="2">
    <source>
        <dbReference type="ARBA" id="ARBA00022730"/>
    </source>
</evidence>
<dbReference type="Pfam" id="PF03948">
    <property type="entry name" value="Ribosomal_L9_C"/>
    <property type="match status" value="1"/>
</dbReference>
<evidence type="ECO:0000256" key="3">
    <source>
        <dbReference type="ARBA" id="ARBA00022884"/>
    </source>
</evidence>
<comment type="similarity">
    <text evidence="1 7">Belongs to the bacterial ribosomal protein bL9 family.</text>
</comment>
<evidence type="ECO:0000256" key="4">
    <source>
        <dbReference type="ARBA" id="ARBA00022980"/>
    </source>
</evidence>
<keyword evidence="4 7" id="KW-0689">Ribosomal protein</keyword>
<keyword evidence="5 7" id="KW-0687">Ribonucleoprotein</keyword>
<dbReference type="InterPro" id="IPR036791">
    <property type="entry name" value="Ribosomal_bL9_C_sf"/>
</dbReference>
<dbReference type="InterPro" id="IPR000244">
    <property type="entry name" value="Ribosomal_bL9"/>
</dbReference>
<dbReference type="InterPro" id="IPR009027">
    <property type="entry name" value="Ribosomal_bL9/RNase_H1_N"/>
</dbReference>
<dbReference type="GO" id="GO:0019843">
    <property type="term" value="F:rRNA binding"/>
    <property type="evidence" value="ECO:0007669"/>
    <property type="project" value="UniProtKB-UniRule"/>
</dbReference>
<dbReference type="HAMAP" id="MF_00503">
    <property type="entry name" value="Ribosomal_bL9"/>
    <property type="match status" value="1"/>
</dbReference>
<dbReference type="Gene3D" id="3.40.5.10">
    <property type="entry name" value="Ribosomal protein L9, N-terminal domain"/>
    <property type="match status" value="1"/>
</dbReference>
<keyword evidence="2 7" id="KW-0699">rRNA-binding</keyword>
<comment type="function">
    <text evidence="7">Binds to the 23S rRNA.</text>
</comment>
<organism evidence="10 11">
    <name type="scientific">Candidatus Vogelbacteria bacterium GWA1_51_14</name>
    <dbReference type="NCBI Taxonomy" id="1802435"/>
    <lineage>
        <taxon>Bacteria</taxon>
        <taxon>Candidatus Vogeliibacteriota</taxon>
    </lineage>
</organism>
<dbReference type="GO" id="GO:0003735">
    <property type="term" value="F:structural constituent of ribosome"/>
    <property type="evidence" value="ECO:0007669"/>
    <property type="project" value="InterPro"/>
</dbReference>
<evidence type="ECO:0000256" key="1">
    <source>
        <dbReference type="ARBA" id="ARBA00010605"/>
    </source>
</evidence>
<sequence length="149" mass="16271">MKVILLKNVPRVGERYEIKEVAPGYARNILFRQNLALPVTPENLKKAKTWQAGRERERAGGEELAETAAKKLTGYTLPMLAKASAEGHLFAGLDKNEVVSALTKETGIKLTAEALALAKPIKSLGLHQLSARLTGGREVQFQILVSPEK</sequence>
<evidence type="ECO:0000259" key="9">
    <source>
        <dbReference type="Pfam" id="PF03948"/>
    </source>
</evidence>
<keyword evidence="3 7" id="KW-0694">RNA-binding</keyword>
<feature type="domain" description="Ribosomal protein L9" evidence="8">
    <location>
        <begin position="1"/>
        <end position="46"/>
    </location>
</feature>
<comment type="caution">
    <text evidence="10">The sequence shown here is derived from an EMBL/GenBank/DDBJ whole genome shotgun (WGS) entry which is preliminary data.</text>
</comment>
<evidence type="ECO:0000313" key="10">
    <source>
        <dbReference type="EMBL" id="OHA57407.1"/>
    </source>
</evidence>
<evidence type="ECO:0000256" key="5">
    <source>
        <dbReference type="ARBA" id="ARBA00023274"/>
    </source>
</evidence>
<gene>
    <name evidence="7" type="primary">rplI</name>
    <name evidence="10" type="ORF">A2114_00690</name>
</gene>
<proteinExistence type="inferred from homology"/>
<dbReference type="Gene3D" id="3.10.430.100">
    <property type="entry name" value="Ribosomal protein L9, C-terminal domain"/>
    <property type="match status" value="1"/>
</dbReference>
<dbReference type="EMBL" id="MHTG01000014">
    <property type="protein sequence ID" value="OHA57407.1"/>
    <property type="molecule type" value="Genomic_DNA"/>
</dbReference>
<dbReference type="STRING" id="1802435.A2114_00690"/>
<dbReference type="GO" id="GO:0006412">
    <property type="term" value="P:translation"/>
    <property type="evidence" value="ECO:0007669"/>
    <property type="project" value="UniProtKB-UniRule"/>
</dbReference>
<dbReference type="InterPro" id="IPR020594">
    <property type="entry name" value="Ribosomal_bL9_bac/chp"/>
</dbReference>
<evidence type="ECO:0000256" key="7">
    <source>
        <dbReference type="HAMAP-Rule" id="MF_00503"/>
    </source>
</evidence>
<evidence type="ECO:0000313" key="11">
    <source>
        <dbReference type="Proteomes" id="UP000176494"/>
    </source>
</evidence>
<name>A0A1G2QA16_9BACT</name>
<dbReference type="PANTHER" id="PTHR21368">
    <property type="entry name" value="50S RIBOSOMAL PROTEIN L9"/>
    <property type="match status" value="1"/>
</dbReference>
<evidence type="ECO:0000259" key="8">
    <source>
        <dbReference type="Pfam" id="PF01281"/>
    </source>
</evidence>
<dbReference type="Proteomes" id="UP000176494">
    <property type="component" value="Unassembled WGS sequence"/>
</dbReference>
<dbReference type="InterPro" id="IPR036935">
    <property type="entry name" value="Ribosomal_bL9_N_sf"/>
</dbReference>
<dbReference type="Pfam" id="PF01281">
    <property type="entry name" value="Ribosomal_L9_N"/>
    <property type="match status" value="1"/>
</dbReference>
<evidence type="ECO:0000256" key="6">
    <source>
        <dbReference type="ARBA" id="ARBA00035292"/>
    </source>
</evidence>